<protein>
    <recommendedName>
        <fullName evidence="2">NADP-dependent oxidoreductase domain-containing protein</fullName>
    </recommendedName>
</protein>
<gene>
    <name evidence="3" type="ORF">COB20_02285</name>
</gene>
<feature type="non-terminal residue" evidence="3">
    <location>
        <position position="1"/>
    </location>
</feature>
<dbReference type="InterPro" id="IPR036812">
    <property type="entry name" value="NAD(P)_OxRdtase_dom_sf"/>
</dbReference>
<reference evidence="4" key="1">
    <citation type="submission" date="2017-08" db="EMBL/GenBank/DDBJ databases">
        <title>A dynamic microbial community with high functional redundancy inhabits the cold, oxic subseafloor aquifer.</title>
        <authorList>
            <person name="Tully B.J."/>
            <person name="Wheat C.G."/>
            <person name="Glazer B.T."/>
            <person name="Huber J.A."/>
        </authorList>
    </citation>
    <scope>NUCLEOTIDE SEQUENCE [LARGE SCALE GENOMIC DNA]</scope>
</reference>
<dbReference type="GO" id="GO:0016491">
    <property type="term" value="F:oxidoreductase activity"/>
    <property type="evidence" value="ECO:0007669"/>
    <property type="project" value="UniProtKB-KW"/>
</dbReference>
<dbReference type="GO" id="GO:0005737">
    <property type="term" value="C:cytoplasm"/>
    <property type="evidence" value="ECO:0007669"/>
    <property type="project" value="TreeGrafter"/>
</dbReference>
<dbReference type="AlphaFoldDB" id="A0A2A4XEM2"/>
<evidence type="ECO:0000313" key="3">
    <source>
        <dbReference type="EMBL" id="PCI80944.1"/>
    </source>
</evidence>
<dbReference type="Gene3D" id="3.20.20.100">
    <property type="entry name" value="NADP-dependent oxidoreductase domain"/>
    <property type="match status" value="1"/>
</dbReference>
<evidence type="ECO:0000256" key="1">
    <source>
        <dbReference type="ARBA" id="ARBA00023002"/>
    </source>
</evidence>
<evidence type="ECO:0000259" key="2">
    <source>
        <dbReference type="Pfam" id="PF00248"/>
    </source>
</evidence>
<dbReference type="PANTHER" id="PTHR43625:SF40">
    <property type="entry name" value="ALDO-KETO REDUCTASE YAKC [NADP(+)]"/>
    <property type="match status" value="1"/>
</dbReference>
<dbReference type="InterPro" id="IPR020471">
    <property type="entry name" value="AKR"/>
</dbReference>
<keyword evidence="1" id="KW-0560">Oxidoreductase</keyword>
<dbReference type="SUPFAM" id="SSF56954">
    <property type="entry name" value="Outer membrane efflux proteins (OEP)"/>
    <property type="match status" value="1"/>
</dbReference>
<organism evidence="3 4">
    <name type="scientific">SAR86 cluster bacterium</name>
    <dbReference type="NCBI Taxonomy" id="2030880"/>
    <lineage>
        <taxon>Bacteria</taxon>
        <taxon>Pseudomonadati</taxon>
        <taxon>Pseudomonadota</taxon>
        <taxon>Gammaproteobacteria</taxon>
        <taxon>SAR86 cluster</taxon>
    </lineage>
</organism>
<dbReference type="EMBL" id="NVUL01000007">
    <property type="protein sequence ID" value="PCI80944.1"/>
    <property type="molecule type" value="Genomic_DNA"/>
</dbReference>
<dbReference type="InterPro" id="IPR023210">
    <property type="entry name" value="NADP_OxRdtase_dom"/>
</dbReference>
<sequence>AEKARFRVGEVTRTDVAQSQARRAGSISTLAQAKANLASSRAVYGRVIGTRATSLKYPRSIRKTLPRTLDRALDIGYTFLDTASLYGLGHNEALLGEVLPARRNEFILASKCGIKDRGGKRAVDCTPENIKKTCEESLRRLNTDVIDLYYLHRRDFTVPIEESVGALADCVNAGKIRYIGLSECSSTTIRKAHSEHPICAVQSEYSLWSREPEIKVFDCCRELGIGFVPFSPLGRAFLAGVITDMTALGDDDMRQTMPRFLGNNFEKNLKQLADLREIAASNSCTMAQLALAWVLAQDPNFVPIPGTKHVKYVEENARAAELSISSEELARVGESFSGDSVCGDRYAKAHMISLDPEVAIRNHI</sequence>
<proteinExistence type="predicted"/>
<dbReference type="PANTHER" id="PTHR43625">
    <property type="entry name" value="AFLATOXIN B1 ALDEHYDE REDUCTASE"/>
    <property type="match status" value="1"/>
</dbReference>
<accession>A0A2A4XEM2</accession>
<name>A0A2A4XEM2_9GAMM</name>
<dbReference type="Proteomes" id="UP000218767">
    <property type="component" value="Unassembled WGS sequence"/>
</dbReference>
<dbReference type="Pfam" id="PF00248">
    <property type="entry name" value="Aldo_ket_red"/>
    <property type="match status" value="1"/>
</dbReference>
<dbReference type="PRINTS" id="PR00069">
    <property type="entry name" value="ALDKETRDTASE"/>
</dbReference>
<feature type="domain" description="NADP-dependent oxidoreductase" evidence="2">
    <location>
        <begin position="48"/>
        <end position="332"/>
    </location>
</feature>
<evidence type="ECO:0000313" key="4">
    <source>
        <dbReference type="Proteomes" id="UP000218767"/>
    </source>
</evidence>
<comment type="caution">
    <text evidence="3">The sequence shown here is derived from an EMBL/GenBank/DDBJ whole genome shotgun (WGS) entry which is preliminary data.</text>
</comment>
<dbReference type="SUPFAM" id="SSF51430">
    <property type="entry name" value="NAD(P)-linked oxidoreductase"/>
    <property type="match status" value="1"/>
</dbReference>
<dbReference type="InterPro" id="IPR050791">
    <property type="entry name" value="Aldo-Keto_reductase"/>
</dbReference>